<proteinExistence type="predicted"/>
<protein>
    <submittedName>
        <fullName evidence="2">Uncharacterized protein</fullName>
    </submittedName>
</protein>
<evidence type="ECO:0000313" key="3">
    <source>
        <dbReference type="Proteomes" id="UP000248857"/>
    </source>
</evidence>
<reference evidence="2 3" key="1">
    <citation type="journal article" date="2018" name="Sci. Rep.">
        <title>A novel species of the marine cyanobacterium Acaryochloris with a unique pigment content and lifestyle.</title>
        <authorList>
            <person name="Partensky F."/>
            <person name="Six C."/>
            <person name="Ratin M."/>
            <person name="Garczarek L."/>
            <person name="Vaulot D."/>
            <person name="Probert I."/>
            <person name="Calteau A."/>
            <person name="Gourvil P."/>
            <person name="Marie D."/>
            <person name="Grebert T."/>
            <person name="Bouchier C."/>
            <person name="Le Panse S."/>
            <person name="Gachenot M."/>
            <person name="Rodriguez F."/>
            <person name="Garrido J.L."/>
        </authorList>
    </citation>
    <scope>NUCLEOTIDE SEQUENCE [LARGE SCALE GENOMIC DNA]</scope>
    <source>
        <strain evidence="2 3">RCC1774</strain>
    </source>
</reference>
<evidence type="ECO:0000256" key="1">
    <source>
        <dbReference type="SAM" id="SignalP"/>
    </source>
</evidence>
<comment type="caution">
    <text evidence="2">The sequence shown here is derived from an EMBL/GenBank/DDBJ whole genome shotgun (WGS) entry which is preliminary data.</text>
</comment>
<sequence length="237" mass="26656">MARFPIVLTVISMLAWSVPSQAQDIRQATLANCLRGMEAVTAGHAQLQAIPQFYKAHAQQGSAFQPERDRFAVVALTEVEMAQQRRANLFEFDPAQGRLYLMAVPMTQVWTGLGCLHETTLAQILLEKATPNPSRTDYLAAKVQAFDSELFAADRITQGKFTQAIRQIQARRQYYAEGSVVTPNRQAQAALDRTFPQSAVLSPHERGFRDDFYSVALNFARLPSQTQRIAFLNSWYE</sequence>
<feature type="signal peptide" evidence="1">
    <location>
        <begin position="1"/>
        <end position="22"/>
    </location>
</feature>
<organism evidence="2 3">
    <name type="scientific">Acaryochloris thomasi RCC1774</name>
    <dbReference type="NCBI Taxonomy" id="1764569"/>
    <lineage>
        <taxon>Bacteria</taxon>
        <taxon>Bacillati</taxon>
        <taxon>Cyanobacteriota</taxon>
        <taxon>Cyanophyceae</taxon>
        <taxon>Acaryochloridales</taxon>
        <taxon>Acaryochloridaceae</taxon>
        <taxon>Acaryochloris</taxon>
        <taxon>Acaryochloris thomasi</taxon>
    </lineage>
</organism>
<keyword evidence="1" id="KW-0732">Signal</keyword>
<feature type="chain" id="PRO_5015876614" evidence="1">
    <location>
        <begin position="23"/>
        <end position="237"/>
    </location>
</feature>
<gene>
    <name evidence="2" type="ORF">C1752_04059</name>
</gene>
<dbReference type="RefSeq" id="WP_110987459.1">
    <property type="nucleotide sequence ID" value="NZ_CAWNWM010000012.1"/>
</dbReference>
<dbReference type="AlphaFoldDB" id="A0A2W1JEI5"/>
<keyword evidence="3" id="KW-1185">Reference proteome</keyword>
<dbReference type="Proteomes" id="UP000248857">
    <property type="component" value="Unassembled WGS sequence"/>
</dbReference>
<accession>A0A2W1JEI5</accession>
<dbReference type="EMBL" id="PQWO01000012">
    <property type="protein sequence ID" value="PZD72088.1"/>
    <property type="molecule type" value="Genomic_DNA"/>
</dbReference>
<evidence type="ECO:0000313" key="2">
    <source>
        <dbReference type="EMBL" id="PZD72088.1"/>
    </source>
</evidence>
<name>A0A2W1JEI5_9CYAN</name>